<sequence>MFVVMELSQLRAFVATSRERNIARAAEALNLTASPVSRTIKDLEKQLGGDLFIRAYHDLQLTELGERMLPAAVRIVTQADAMLPPRPGREGLPRVGATPWVPARFIDDLHRVAGEVFERGVDFDSDVSSVLLNSLRHGALDVAIVHLPVEVPEIATRVLGRYDFQAIVMSRDPLAQQGSIVLADLQEYSVLTMPRMMQPIPMAALHDRLAEHGVRDQVEVDLRDFMSIRSRLRHPRTAMLTTTAPDAPLATTVYPGEATLLPIRDLEIDFLVGVAWREPNFAHGGGVDEVVQRLHPPPGAPPVVI</sequence>
<dbReference type="EMBL" id="BAAAPW010000005">
    <property type="protein sequence ID" value="GAA2041753.1"/>
    <property type="molecule type" value="Genomic_DNA"/>
</dbReference>
<evidence type="ECO:0000313" key="6">
    <source>
        <dbReference type="EMBL" id="GAA2041753.1"/>
    </source>
</evidence>
<protein>
    <submittedName>
        <fullName evidence="6">LysR family transcriptional regulator</fullName>
    </submittedName>
</protein>
<feature type="domain" description="HTH lysR-type" evidence="5">
    <location>
        <begin position="5"/>
        <end position="62"/>
    </location>
</feature>
<keyword evidence="7" id="KW-1185">Reference proteome</keyword>
<name>A0ABP5GA01_9MICO</name>
<dbReference type="PROSITE" id="PS50931">
    <property type="entry name" value="HTH_LYSR"/>
    <property type="match status" value="1"/>
</dbReference>
<keyword evidence="4" id="KW-0804">Transcription</keyword>
<dbReference type="InterPro" id="IPR000847">
    <property type="entry name" value="LysR_HTH_N"/>
</dbReference>
<dbReference type="InterPro" id="IPR036388">
    <property type="entry name" value="WH-like_DNA-bd_sf"/>
</dbReference>
<evidence type="ECO:0000256" key="1">
    <source>
        <dbReference type="ARBA" id="ARBA00009437"/>
    </source>
</evidence>
<reference evidence="7" key="1">
    <citation type="journal article" date="2019" name="Int. J. Syst. Evol. Microbiol.">
        <title>The Global Catalogue of Microorganisms (GCM) 10K type strain sequencing project: providing services to taxonomists for standard genome sequencing and annotation.</title>
        <authorList>
            <consortium name="The Broad Institute Genomics Platform"/>
            <consortium name="The Broad Institute Genome Sequencing Center for Infectious Disease"/>
            <person name="Wu L."/>
            <person name="Ma J."/>
        </authorList>
    </citation>
    <scope>NUCLEOTIDE SEQUENCE [LARGE SCALE GENOMIC DNA]</scope>
    <source>
        <strain evidence="7">JCM 15672</strain>
    </source>
</reference>
<proteinExistence type="inferred from homology"/>
<dbReference type="Pfam" id="PF00126">
    <property type="entry name" value="HTH_1"/>
    <property type="match status" value="1"/>
</dbReference>
<organism evidence="6 7">
    <name type="scientific">Agromyces tropicus</name>
    <dbReference type="NCBI Taxonomy" id="555371"/>
    <lineage>
        <taxon>Bacteria</taxon>
        <taxon>Bacillati</taxon>
        <taxon>Actinomycetota</taxon>
        <taxon>Actinomycetes</taxon>
        <taxon>Micrococcales</taxon>
        <taxon>Microbacteriaceae</taxon>
        <taxon>Agromyces</taxon>
    </lineage>
</organism>
<dbReference type="Pfam" id="PF03466">
    <property type="entry name" value="LysR_substrate"/>
    <property type="match status" value="1"/>
</dbReference>
<dbReference type="InterPro" id="IPR005119">
    <property type="entry name" value="LysR_subst-bd"/>
</dbReference>
<dbReference type="Gene3D" id="3.40.190.290">
    <property type="match status" value="1"/>
</dbReference>
<gene>
    <name evidence="6" type="ORF">GCM10009819_29820</name>
</gene>
<dbReference type="SUPFAM" id="SSF46785">
    <property type="entry name" value="Winged helix' DNA-binding domain"/>
    <property type="match status" value="1"/>
</dbReference>
<dbReference type="PRINTS" id="PR00039">
    <property type="entry name" value="HTHLYSR"/>
</dbReference>
<dbReference type="InterPro" id="IPR036390">
    <property type="entry name" value="WH_DNA-bd_sf"/>
</dbReference>
<evidence type="ECO:0000256" key="2">
    <source>
        <dbReference type="ARBA" id="ARBA00023015"/>
    </source>
</evidence>
<dbReference type="PANTHER" id="PTHR30346">
    <property type="entry name" value="TRANSCRIPTIONAL DUAL REGULATOR HCAR-RELATED"/>
    <property type="match status" value="1"/>
</dbReference>
<dbReference type="CDD" id="cd05466">
    <property type="entry name" value="PBP2_LTTR_substrate"/>
    <property type="match status" value="1"/>
</dbReference>
<dbReference type="Gene3D" id="1.10.10.10">
    <property type="entry name" value="Winged helix-like DNA-binding domain superfamily/Winged helix DNA-binding domain"/>
    <property type="match status" value="1"/>
</dbReference>
<evidence type="ECO:0000256" key="4">
    <source>
        <dbReference type="ARBA" id="ARBA00023163"/>
    </source>
</evidence>
<dbReference type="Proteomes" id="UP001501196">
    <property type="component" value="Unassembled WGS sequence"/>
</dbReference>
<keyword evidence="3" id="KW-0238">DNA-binding</keyword>
<accession>A0ABP5GA01</accession>
<evidence type="ECO:0000256" key="3">
    <source>
        <dbReference type="ARBA" id="ARBA00023125"/>
    </source>
</evidence>
<dbReference type="SUPFAM" id="SSF53850">
    <property type="entry name" value="Periplasmic binding protein-like II"/>
    <property type="match status" value="1"/>
</dbReference>
<evidence type="ECO:0000313" key="7">
    <source>
        <dbReference type="Proteomes" id="UP001501196"/>
    </source>
</evidence>
<evidence type="ECO:0000259" key="5">
    <source>
        <dbReference type="PROSITE" id="PS50931"/>
    </source>
</evidence>
<keyword evidence="2" id="KW-0805">Transcription regulation</keyword>
<comment type="caution">
    <text evidence="6">The sequence shown here is derived from an EMBL/GenBank/DDBJ whole genome shotgun (WGS) entry which is preliminary data.</text>
</comment>
<comment type="similarity">
    <text evidence="1">Belongs to the LysR transcriptional regulatory family.</text>
</comment>
<dbReference type="PANTHER" id="PTHR30346:SF28">
    <property type="entry name" value="HTH-TYPE TRANSCRIPTIONAL REGULATOR CYNR"/>
    <property type="match status" value="1"/>
</dbReference>